<dbReference type="PANTHER" id="PTHR28235">
    <property type="entry name" value="PROTEIN FYV4, MITOCHONDRIAL"/>
    <property type="match status" value="1"/>
</dbReference>
<reference evidence="7" key="1">
    <citation type="submission" date="2014-09" db="EMBL/GenBank/DDBJ databases">
        <title>Genome sequence of the luminous mushroom Mycena chlorophos for searching fungal bioluminescence genes.</title>
        <authorList>
            <person name="Tanaka Y."/>
            <person name="Kasuga D."/>
            <person name="Oba Y."/>
            <person name="Hase S."/>
            <person name="Sato K."/>
            <person name="Oba Y."/>
            <person name="Sakakibara Y."/>
        </authorList>
    </citation>
    <scope>NUCLEOTIDE SEQUENCE</scope>
</reference>
<evidence type="ECO:0000256" key="1">
    <source>
        <dbReference type="ARBA" id="ARBA00004173"/>
    </source>
</evidence>
<gene>
    <name evidence="7" type="ORF">MCHLO_16314</name>
</gene>
<keyword evidence="8" id="KW-1185">Reference proteome</keyword>
<comment type="similarity">
    <text evidence="2">Belongs to the mitochondrion-specific ribosomal protein mS41 family.</text>
</comment>
<evidence type="ECO:0000313" key="7">
    <source>
        <dbReference type="EMBL" id="GAT60118.1"/>
    </source>
</evidence>
<keyword evidence="3" id="KW-0496">Mitochondrion</keyword>
<evidence type="ECO:0000313" key="8">
    <source>
        <dbReference type="Proteomes" id="UP000815677"/>
    </source>
</evidence>
<dbReference type="InterPro" id="IPR019083">
    <property type="entry name" value="SAM_Ribosomal_mS41"/>
</dbReference>
<dbReference type="EMBL" id="DF849942">
    <property type="protein sequence ID" value="GAT60118.1"/>
    <property type="molecule type" value="Genomic_DNA"/>
</dbReference>
<feature type="compositionally biased region" description="Basic and acidic residues" evidence="5">
    <location>
        <begin position="145"/>
        <end position="163"/>
    </location>
</feature>
<dbReference type="Proteomes" id="UP000815677">
    <property type="component" value="Unassembled WGS sequence"/>
</dbReference>
<organism evidence="7 8">
    <name type="scientific">Mycena chlorophos</name>
    <name type="common">Agaric fungus</name>
    <name type="synonym">Agaricus chlorophos</name>
    <dbReference type="NCBI Taxonomy" id="658473"/>
    <lineage>
        <taxon>Eukaryota</taxon>
        <taxon>Fungi</taxon>
        <taxon>Dikarya</taxon>
        <taxon>Basidiomycota</taxon>
        <taxon>Agaricomycotina</taxon>
        <taxon>Agaricomycetes</taxon>
        <taxon>Agaricomycetidae</taxon>
        <taxon>Agaricales</taxon>
        <taxon>Marasmiineae</taxon>
        <taxon>Mycenaceae</taxon>
        <taxon>Mycena</taxon>
    </lineage>
</organism>
<evidence type="ECO:0000259" key="6">
    <source>
        <dbReference type="SMART" id="SM01238"/>
    </source>
</evidence>
<evidence type="ECO:0000256" key="5">
    <source>
        <dbReference type="SAM" id="MobiDB-lite"/>
    </source>
</evidence>
<comment type="subcellular location">
    <subcellularLocation>
        <location evidence="1">Mitochondrion</location>
    </subcellularLocation>
</comment>
<protein>
    <recommendedName>
        <fullName evidence="4">Small ribosomal subunit protein mS41</fullName>
    </recommendedName>
</protein>
<dbReference type="InterPro" id="IPR039603">
    <property type="entry name" value="Ribosomal_mS41"/>
</dbReference>
<name>A0ABQ0M9T9_MYCCL</name>
<feature type="domain" description="Small ribosomal subunit protein mS41 SAM" evidence="6">
    <location>
        <begin position="41"/>
        <end position="99"/>
    </location>
</feature>
<dbReference type="SMART" id="SM01238">
    <property type="entry name" value="IGR"/>
    <property type="match status" value="1"/>
</dbReference>
<dbReference type="PANTHER" id="PTHR28235:SF1">
    <property type="entry name" value="SMALL RIBOSOMAL SUBUNIT PROTEIN MS41"/>
    <property type="match status" value="1"/>
</dbReference>
<evidence type="ECO:0000256" key="3">
    <source>
        <dbReference type="ARBA" id="ARBA00023128"/>
    </source>
</evidence>
<sequence>MNVLFRPRAVAAPSITSLCRAMRMATLARIVPAPTTTISTPASFLQAIGRESNTKYKTEDAEMSWDDFWQTDGVKLKAAGVAVRDRRYILWCMEKYRQGSPVTAFAHPPPPKKTIRGWGPSVQNGKRIRSRRDRNNPRAPRHKKTDSEKEAKKARKDAFRLARDGVLPVPQPKRVKAQT</sequence>
<evidence type="ECO:0000256" key="4">
    <source>
        <dbReference type="ARBA" id="ARBA00035129"/>
    </source>
</evidence>
<feature type="region of interest" description="Disordered" evidence="5">
    <location>
        <begin position="103"/>
        <end position="179"/>
    </location>
</feature>
<evidence type="ECO:0000256" key="2">
    <source>
        <dbReference type="ARBA" id="ARBA00010492"/>
    </source>
</evidence>
<accession>A0ABQ0M9T9</accession>
<proteinExistence type="inferred from homology"/>
<dbReference type="Pfam" id="PF09597">
    <property type="entry name" value="SAM_Ribosomal_mS41"/>
    <property type="match status" value="1"/>
</dbReference>